<accession>A0AAD4GYM8</accession>
<dbReference type="PANTHER" id="PTHR34853:SF5">
    <property type="entry name" value="LIP-DOMAIN-CONTAINING PROTEIN-RELATED"/>
    <property type="match status" value="1"/>
</dbReference>
<protein>
    <submittedName>
        <fullName evidence="2">Uncharacterized protein</fullName>
    </submittedName>
</protein>
<organism evidence="2 3">
    <name type="scientific">Aspergillus nanangensis</name>
    <dbReference type="NCBI Taxonomy" id="2582783"/>
    <lineage>
        <taxon>Eukaryota</taxon>
        <taxon>Fungi</taxon>
        <taxon>Dikarya</taxon>
        <taxon>Ascomycota</taxon>
        <taxon>Pezizomycotina</taxon>
        <taxon>Eurotiomycetes</taxon>
        <taxon>Eurotiomycetidae</taxon>
        <taxon>Eurotiales</taxon>
        <taxon>Aspergillaceae</taxon>
        <taxon>Aspergillus</taxon>
        <taxon>Aspergillus subgen. Circumdati</taxon>
    </lineage>
</organism>
<evidence type="ECO:0000256" key="1">
    <source>
        <dbReference type="ARBA" id="ARBA00022801"/>
    </source>
</evidence>
<dbReference type="AlphaFoldDB" id="A0AAD4GYM8"/>
<name>A0AAD4GYM8_ASPNN</name>
<dbReference type="Proteomes" id="UP001194746">
    <property type="component" value="Unassembled WGS sequence"/>
</dbReference>
<reference evidence="2" key="2">
    <citation type="submission" date="2020-02" db="EMBL/GenBank/DDBJ databases">
        <authorList>
            <person name="Gilchrist C.L.M."/>
            <person name="Chooi Y.-H."/>
        </authorList>
    </citation>
    <scope>NUCLEOTIDE SEQUENCE</scope>
    <source>
        <strain evidence="2">MST-FP2251</strain>
    </source>
</reference>
<dbReference type="Gene3D" id="3.40.50.1820">
    <property type="entry name" value="alpha/beta hydrolase"/>
    <property type="match status" value="1"/>
</dbReference>
<dbReference type="InterPro" id="IPR005152">
    <property type="entry name" value="Lipase_secreted"/>
</dbReference>
<dbReference type="SUPFAM" id="SSF53474">
    <property type="entry name" value="alpha/beta-Hydrolases"/>
    <property type="match status" value="1"/>
</dbReference>
<dbReference type="InterPro" id="IPR029058">
    <property type="entry name" value="AB_hydrolase_fold"/>
</dbReference>
<dbReference type="EMBL" id="VCAU01000005">
    <property type="protein sequence ID" value="KAF9893920.1"/>
    <property type="molecule type" value="Genomic_DNA"/>
</dbReference>
<keyword evidence="3" id="KW-1185">Reference proteome</keyword>
<dbReference type="GO" id="GO:0004806">
    <property type="term" value="F:triacylglycerol lipase activity"/>
    <property type="evidence" value="ECO:0007669"/>
    <property type="project" value="InterPro"/>
</dbReference>
<dbReference type="GO" id="GO:0016042">
    <property type="term" value="P:lipid catabolic process"/>
    <property type="evidence" value="ECO:0007669"/>
    <property type="project" value="InterPro"/>
</dbReference>
<proteinExistence type="predicted"/>
<evidence type="ECO:0000313" key="2">
    <source>
        <dbReference type="EMBL" id="KAF9893920.1"/>
    </source>
</evidence>
<dbReference type="Pfam" id="PF03583">
    <property type="entry name" value="LIP"/>
    <property type="match status" value="1"/>
</dbReference>
<comment type="caution">
    <text evidence="2">The sequence shown here is derived from an EMBL/GenBank/DDBJ whole genome shotgun (WGS) entry which is preliminary data.</text>
</comment>
<dbReference type="PANTHER" id="PTHR34853">
    <property type="match status" value="1"/>
</dbReference>
<evidence type="ECO:0000313" key="3">
    <source>
        <dbReference type="Proteomes" id="UP001194746"/>
    </source>
</evidence>
<keyword evidence="1" id="KW-0378">Hydrolase</keyword>
<gene>
    <name evidence="2" type="ORF">FE257_008891</name>
</gene>
<sequence length="315" mass="34244">MNWLPGKSTLMLILDTGAGDQLYVTMQGGIPRTHPHHDADHDGMKRWKDRPAEPCDVVLTANTMWTKILLPLCAAGLALVSADDPLLPSQDAWYDQPDDIASYSPGDMIRTREVPPLLQPLFSSIPANVSTKAVYQYLYRTTDSLGEPVAAVVTLLEPYDSDPEKLVAYQTPYDSANPDCSPSYTVQARLGEGFGGFPLPDTNTSTDIPFIAAALNQGWWVLTTDYEGLEAQFTVGLQSGHATLDSIRVVLQEGPSVGLSSDARYALWGYSGGALASSWAAELQPTYAPELNFAGVELRRSRAGRINPQHYLGAE</sequence>
<reference evidence="2" key="1">
    <citation type="journal article" date="2019" name="Beilstein J. Org. Chem.">
        <title>Nanangenines: drimane sesquiterpenoids as the dominant metabolite cohort of a novel Australian fungus, Aspergillus nanangensis.</title>
        <authorList>
            <person name="Lacey H.J."/>
            <person name="Gilchrist C.L.M."/>
            <person name="Crombie A."/>
            <person name="Kalaitzis J.A."/>
            <person name="Vuong D."/>
            <person name="Rutledge P.J."/>
            <person name="Turner P."/>
            <person name="Pitt J.I."/>
            <person name="Lacey E."/>
            <person name="Chooi Y.H."/>
            <person name="Piggott A.M."/>
        </authorList>
    </citation>
    <scope>NUCLEOTIDE SEQUENCE</scope>
    <source>
        <strain evidence="2">MST-FP2251</strain>
    </source>
</reference>